<protein>
    <submittedName>
        <fullName evidence="1">Uncharacterized protein</fullName>
    </submittedName>
</protein>
<reference evidence="1 2" key="1">
    <citation type="submission" date="2014-12" db="EMBL/GenBank/DDBJ databases">
        <title>Genome sequencing of Alteromonas marina AD001.</title>
        <authorList>
            <person name="Adrian T.G.S."/>
            <person name="Chan K.G."/>
        </authorList>
    </citation>
    <scope>NUCLEOTIDE SEQUENCE [LARGE SCALE GENOMIC DNA]</scope>
    <source>
        <strain evidence="1 2">AD001</strain>
    </source>
</reference>
<name>A0A0B3Z672_9ALTE</name>
<dbReference type="EMBL" id="JWLW01000013">
    <property type="protein sequence ID" value="KHT53755.1"/>
    <property type="molecule type" value="Genomic_DNA"/>
</dbReference>
<gene>
    <name evidence="1" type="ORF">RJ41_08695</name>
</gene>
<comment type="caution">
    <text evidence="1">The sequence shown here is derived from an EMBL/GenBank/DDBJ whole genome shotgun (WGS) entry which is preliminary data.</text>
</comment>
<organism evidence="1 2">
    <name type="scientific">Alteromonas marina</name>
    <dbReference type="NCBI Taxonomy" id="203795"/>
    <lineage>
        <taxon>Bacteria</taxon>
        <taxon>Pseudomonadati</taxon>
        <taxon>Pseudomonadota</taxon>
        <taxon>Gammaproteobacteria</taxon>
        <taxon>Alteromonadales</taxon>
        <taxon>Alteromonadaceae</taxon>
        <taxon>Alteromonas/Salinimonas group</taxon>
        <taxon>Alteromonas</taxon>
    </lineage>
</organism>
<dbReference type="OrthoDB" id="8776524at2"/>
<evidence type="ECO:0000313" key="1">
    <source>
        <dbReference type="EMBL" id="KHT53755.1"/>
    </source>
</evidence>
<accession>A0A0B3Z672</accession>
<sequence>MSKVFIYGFTGTFTETPEYDYAHPDIGATHKCMLFLRQESETTEFLNAETEAKKFGFSSITNLAGNQLQVDILNTDAYKGFTGYYDEALKEGSSLVYYPRT</sequence>
<dbReference type="Proteomes" id="UP000031197">
    <property type="component" value="Unassembled WGS sequence"/>
</dbReference>
<keyword evidence="2" id="KW-1185">Reference proteome</keyword>
<dbReference type="AlphaFoldDB" id="A0A0B3Z672"/>
<proteinExistence type="predicted"/>
<dbReference type="RefSeq" id="WP_039219440.1">
    <property type="nucleotide sequence ID" value="NZ_JWLW01000013.1"/>
</dbReference>
<evidence type="ECO:0000313" key="2">
    <source>
        <dbReference type="Proteomes" id="UP000031197"/>
    </source>
</evidence>